<dbReference type="GeneID" id="94833218"/>
<dbReference type="EMBL" id="MLAK01000431">
    <property type="protein sequence ID" value="OHT14022.1"/>
    <property type="molecule type" value="Genomic_DNA"/>
</dbReference>
<reference evidence="2" key="1">
    <citation type="submission" date="2016-10" db="EMBL/GenBank/DDBJ databases">
        <authorList>
            <person name="Benchimol M."/>
            <person name="Almeida L.G."/>
            <person name="Vasconcelos A.T."/>
            <person name="Perreira-Neves A."/>
            <person name="Rosa I.A."/>
            <person name="Tasca T."/>
            <person name="Bogo M.R."/>
            <person name="de Souza W."/>
        </authorList>
    </citation>
    <scope>NUCLEOTIDE SEQUENCE [LARGE SCALE GENOMIC DNA]</scope>
    <source>
        <strain evidence="2">K</strain>
    </source>
</reference>
<proteinExistence type="predicted"/>
<dbReference type="PANTHER" id="PTHR28643">
    <property type="entry name" value="SWI5-DEPENDENT RECOMBINATION DNA REPAIR PROTEIN 1 HOMOLOG"/>
    <property type="match status" value="1"/>
</dbReference>
<dbReference type="GO" id="GO:0003713">
    <property type="term" value="F:transcription coactivator activity"/>
    <property type="evidence" value="ECO:0007669"/>
    <property type="project" value="InterPro"/>
</dbReference>
<dbReference type="AlphaFoldDB" id="A0A1J4KWE2"/>
<dbReference type="GO" id="GO:0032798">
    <property type="term" value="C:Swi5-Sfr1 complex"/>
    <property type="evidence" value="ECO:0007669"/>
    <property type="project" value="InterPro"/>
</dbReference>
<dbReference type="InterPro" id="IPR042429">
    <property type="entry name" value="SFR1"/>
</dbReference>
<keyword evidence="3" id="KW-1185">Reference proteome</keyword>
<dbReference type="RefSeq" id="XP_068367158.1">
    <property type="nucleotide sequence ID" value="XM_068498514.1"/>
</dbReference>
<dbReference type="GO" id="GO:0000724">
    <property type="term" value="P:double-strand break repair via homologous recombination"/>
    <property type="evidence" value="ECO:0007669"/>
    <property type="project" value="InterPro"/>
</dbReference>
<dbReference type="OrthoDB" id="10051617at2759"/>
<comment type="caution">
    <text evidence="2">The sequence shown here is derived from an EMBL/GenBank/DDBJ whole genome shotgun (WGS) entry which is preliminary data.</text>
</comment>
<evidence type="ECO:0000256" key="1">
    <source>
        <dbReference type="SAM" id="Coils"/>
    </source>
</evidence>
<dbReference type="PANTHER" id="PTHR28643:SF1">
    <property type="entry name" value="SWI5-DEPENDENT RECOMBINATION DNA REPAIR PROTEIN 1 HOMOLOG"/>
    <property type="match status" value="1"/>
</dbReference>
<gene>
    <name evidence="2" type="ORF">TRFO_15678</name>
</gene>
<accession>A0A1J4KWE2</accession>
<protein>
    <submittedName>
        <fullName evidence="2">Uncharacterized protein</fullName>
    </submittedName>
</protein>
<dbReference type="Proteomes" id="UP000179807">
    <property type="component" value="Unassembled WGS sequence"/>
</dbReference>
<feature type="coiled-coil region" evidence="1">
    <location>
        <begin position="20"/>
        <end position="47"/>
    </location>
</feature>
<name>A0A1J4KWE2_9EUKA</name>
<keyword evidence="1" id="KW-0175">Coiled coil</keyword>
<organism evidence="2 3">
    <name type="scientific">Tritrichomonas foetus</name>
    <dbReference type="NCBI Taxonomy" id="1144522"/>
    <lineage>
        <taxon>Eukaryota</taxon>
        <taxon>Metamonada</taxon>
        <taxon>Parabasalia</taxon>
        <taxon>Tritrichomonadida</taxon>
        <taxon>Tritrichomonadidae</taxon>
        <taxon>Tritrichomonas</taxon>
    </lineage>
</organism>
<sequence length="189" mass="22119">MSLLDFLLSCTSPLTLEDIAKQVGREIDDVEKELDNLISENNLRKRMINLPDGSSKSIYWASSLIPFIEQEPIITIPFAQPYDHRNVLERLTDQQLLQEKLRLQITLRKINSEYENLQHLAKINVSEESEKVIDDLTEKWMSAVHEMLYDMLSLMRKTNPEMNMDRLLKELRIDPVSVKWNAEDEDFGN</sequence>
<evidence type="ECO:0000313" key="2">
    <source>
        <dbReference type="EMBL" id="OHT14022.1"/>
    </source>
</evidence>
<dbReference type="VEuPathDB" id="TrichDB:TRFO_15678"/>
<evidence type="ECO:0000313" key="3">
    <source>
        <dbReference type="Proteomes" id="UP000179807"/>
    </source>
</evidence>